<keyword evidence="2" id="KW-0472">Membrane</keyword>
<feature type="region of interest" description="Disordered" evidence="1">
    <location>
        <begin position="1"/>
        <end position="24"/>
    </location>
</feature>
<name>A0AAW5SVY4_9MYCO</name>
<dbReference type="EMBL" id="JACKVC010000006">
    <property type="protein sequence ID" value="MCV7386496.1"/>
    <property type="molecule type" value="Genomic_DNA"/>
</dbReference>
<evidence type="ECO:0000313" key="4">
    <source>
        <dbReference type="Proteomes" id="UP001141659"/>
    </source>
</evidence>
<keyword evidence="2" id="KW-1133">Transmembrane helix</keyword>
<organism evidence="3 4">
    <name type="scientific">Mycolicibacterium porcinum</name>
    <dbReference type="NCBI Taxonomy" id="39693"/>
    <lineage>
        <taxon>Bacteria</taxon>
        <taxon>Bacillati</taxon>
        <taxon>Actinomycetota</taxon>
        <taxon>Actinomycetes</taxon>
        <taxon>Mycobacteriales</taxon>
        <taxon>Mycobacteriaceae</taxon>
        <taxon>Mycolicibacterium</taxon>
    </lineage>
</organism>
<evidence type="ECO:0000256" key="1">
    <source>
        <dbReference type="SAM" id="MobiDB-lite"/>
    </source>
</evidence>
<proteinExistence type="predicted"/>
<comment type="caution">
    <text evidence="3">The sequence shown here is derived from an EMBL/GenBank/DDBJ whole genome shotgun (WGS) entry which is preliminary data.</text>
</comment>
<evidence type="ECO:0000313" key="3">
    <source>
        <dbReference type="EMBL" id="MCV7386496.1"/>
    </source>
</evidence>
<evidence type="ECO:0000256" key="2">
    <source>
        <dbReference type="SAM" id="Phobius"/>
    </source>
</evidence>
<gene>
    <name evidence="3" type="ORF">H5P34_00345</name>
</gene>
<sequence>MARGDGEGDAADETTGGDDAARGKSGRRISVSLRALGFAAIVAVLVVAVGVMTWLYMGAESTIKADAARTADAARAEKTALDYAVDAAIMDFKDLGPWKQNLVKGTTPELNAKLTEASTAMEQLLLPLQWTSTAKPLAAKVRSDDNGVYVVDAFVSVMTKTVQAADNLQSTATYSITIDSNNNWLISDVGGIAAVVGDK</sequence>
<reference evidence="3" key="1">
    <citation type="submission" date="2020-07" db="EMBL/GenBank/DDBJ databases">
        <authorList>
            <person name="Pettersson B.M.F."/>
            <person name="Behra P.R.K."/>
            <person name="Ramesh M."/>
            <person name="Das S."/>
            <person name="Dasgupta S."/>
            <person name="Kirsebom L.A."/>
        </authorList>
    </citation>
    <scope>NUCLEOTIDE SEQUENCE</scope>
    <source>
        <strain evidence="3">DSM 44242</strain>
    </source>
</reference>
<protein>
    <recommendedName>
        <fullName evidence="5">Mce-associated membrane protein</fullName>
    </recommendedName>
</protein>
<reference evidence="3" key="2">
    <citation type="journal article" date="2022" name="BMC Genomics">
        <title>Comparative genome analysis of mycobacteria focusing on tRNA and non-coding RNA.</title>
        <authorList>
            <person name="Behra P.R.K."/>
            <person name="Pettersson B.M.F."/>
            <person name="Ramesh M."/>
            <person name="Das S."/>
            <person name="Dasgupta S."/>
            <person name="Kirsebom L.A."/>
        </authorList>
    </citation>
    <scope>NUCLEOTIDE SEQUENCE</scope>
    <source>
        <strain evidence="3">DSM 44242</strain>
    </source>
</reference>
<accession>A0AAW5SVY4</accession>
<dbReference type="Proteomes" id="UP001141659">
    <property type="component" value="Unassembled WGS sequence"/>
</dbReference>
<keyword evidence="2" id="KW-0812">Transmembrane</keyword>
<feature type="compositionally biased region" description="Acidic residues" evidence="1">
    <location>
        <begin position="7"/>
        <end position="16"/>
    </location>
</feature>
<dbReference type="AlphaFoldDB" id="A0AAW5SVY4"/>
<evidence type="ECO:0008006" key="5">
    <source>
        <dbReference type="Google" id="ProtNLM"/>
    </source>
</evidence>
<feature type="transmembrane region" description="Helical" evidence="2">
    <location>
        <begin position="35"/>
        <end position="57"/>
    </location>
</feature>